<dbReference type="AlphaFoldDB" id="A0A0G2EGH1"/>
<feature type="compositionally biased region" description="Basic and acidic residues" evidence="10">
    <location>
        <begin position="86"/>
        <end position="96"/>
    </location>
</feature>
<dbReference type="InterPro" id="IPR042036">
    <property type="entry name" value="RRP8_N"/>
</dbReference>
<dbReference type="GO" id="GO:0016433">
    <property type="term" value="F:rRNA (adenine) methyltransferase activity"/>
    <property type="evidence" value="ECO:0007669"/>
    <property type="project" value="UniProtKB-ARBA"/>
</dbReference>
<dbReference type="GO" id="GO:0042273">
    <property type="term" value="P:ribosomal large subunit biogenesis"/>
    <property type="evidence" value="ECO:0007669"/>
    <property type="project" value="TreeGrafter"/>
</dbReference>
<feature type="compositionally biased region" description="Pro residues" evidence="10">
    <location>
        <begin position="178"/>
        <end position="187"/>
    </location>
</feature>
<organism evidence="11 12">
    <name type="scientific">Phaeomoniella chlamydospora</name>
    <name type="common">Phaeoacremonium chlamydosporum</name>
    <dbReference type="NCBI Taxonomy" id="158046"/>
    <lineage>
        <taxon>Eukaryota</taxon>
        <taxon>Fungi</taxon>
        <taxon>Dikarya</taxon>
        <taxon>Ascomycota</taxon>
        <taxon>Pezizomycotina</taxon>
        <taxon>Eurotiomycetes</taxon>
        <taxon>Chaetothyriomycetidae</taxon>
        <taxon>Phaeomoniellales</taxon>
        <taxon>Phaeomoniellaceae</taxon>
        <taxon>Phaeomoniella</taxon>
    </lineage>
</organism>
<name>A0A0G2EGH1_PHACM</name>
<comment type="caution">
    <text evidence="11">The sequence shown here is derived from an EMBL/GenBank/DDBJ whole genome shotgun (WGS) entry which is preliminary data.</text>
</comment>
<protein>
    <recommendedName>
        <fullName evidence="8 9">Ribosomal RNA-processing protein 8</fullName>
        <ecNumber evidence="9">2.1.1.-</ecNumber>
    </recommendedName>
</protein>
<feature type="compositionally biased region" description="Polar residues" evidence="10">
    <location>
        <begin position="24"/>
        <end position="38"/>
    </location>
</feature>
<dbReference type="PANTHER" id="PTHR12787">
    <property type="entry name" value="RIBOSOMAL RNA-PROCESSING PROTEIN 8"/>
    <property type="match status" value="1"/>
</dbReference>
<dbReference type="InterPro" id="IPR029063">
    <property type="entry name" value="SAM-dependent_MTases_sf"/>
</dbReference>
<evidence type="ECO:0000256" key="1">
    <source>
        <dbReference type="ARBA" id="ARBA00004604"/>
    </source>
</evidence>
<evidence type="ECO:0000256" key="7">
    <source>
        <dbReference type="ARBA" id="ARBA00023242"/>
    </source>
</evidence>
<dbReference type="FunFam" id="1.10.10.2150:FF:000001">
    <property type="entry name" value="Ribosomal RNA-processing protein 8"/>
    <property type="match status" value="1"/>
</dbReference>
<keyword evidence="5 9" id="KW-0808">Transferase</keyword>
<dbReference type="Gene3D" id="1.10.10.2150">
    <property type="entry name" value="Ribosomal RNA-processing protein 8, N-terminal domain"/>
    <property type="match status" value="1"/>
</dbReference>
<dbReference type="PANTHER" id="PTHR12787:SF0">
    <property type="entry name" value="RIBOSOMAL RNA-PROCESSING PROTEIN 8"/>
    <property type="match status" value="1"/>
</dbReference>
<dbReference type="SUPFAM" id="SSF53335">
    <property type="entry name" value="S-adenosyl-L-methionine-dependent methyltransferases"/>
    <property type="match status" value="1"/>
</dbReference>
<evidence type="ECO:0000313" key="12">
    <source>
        <dbReference type="Proteomes" id="UP000053317"/>
    </source>
</evidence>
<gene>
    <name evidence="11" type="ORF">UCRPC4_g03643</name>
</gene>
<sequence>MFAVPGWNLAAKSPVLGKEKGSDGSDSVSTTKPTPSQNGKRKRGRETNGQVDPEDLDKLWSKQFGNGIIDGGAIKARKEKKNKKQRIVEDGGKRMADVAAKAPAKRDNTHENTTGESQVKKKRKNEDLKPKGVTNDTSNQLRTEKKSNRQDSKEQHGKQSAGNNQYTTEKQKPKLPVFAPPPPPPPPKAALTPLQQSMRAKLISARFRHLNEALYTTDSSKALSMFSESPELFSEYHAGFSQQVKESWPENPVDIYIANLKDRGKIPFKLGKDGRPSQLSQTSLGSLPLPRRPHGTCTIADLGCGDAPLARGLQSSVKKLNFKFHNFDLHAANSLITKADISSLPLKDGEIDIAVFCLSLMGTNWLSFVEEAWRILRGDGRGEVWVAEVKSRFGRVVPQRTKIGDEKPKKKPKKKQPKRDRDSGDESAGEEVFAEIDNPSYEPKPQDETNITGFVEVFQRRGFVLRPDSVNKSNKMFVSMIFTKSGVPTAGKWKGMKWVGTHYERMSQQQQYGKKKFLDQASTDKEISADEERNVLKPCVYKIR</sequence>
<feature type="compositionally biased region" description="Basic residues" evidence="10">
    <location>
        <begin position="75"/>
        <end position="85"/>
    </location>
</feature>
<evidence type="ECO:0000256" key="6">
    <source>
        <dbReference type="ARBA" id="ARBA00022691"/>
    </source>
</evidence>
<comment type="similarity">
    <text evidence="2 9">Belongs to the methyltransferase superfamily. RRP8 family.</text>
</comment>
<evidence type="ECO:0000256" key="9">
    <source>
        <dbReference type="RuleBase" id="RU365074"/>
    </source>
</evidence>
<feature type="compositionally biased region" description="Acidic residues" evidence="10">
    <location>
        <begin position="425"/>
        <end position="434"/>
    </location>
</feature>
<keyword evidence="4 9" id="KW-0489">Methyltransferase</keyword>
<evidence type="ECO:0000256" key="10">
    <source>
        <dbReference type="SAM" id="MobiDB-lite"/>
    </source>
</evidence>
<keyword evidence="7 9" id="KW-0539">Nucleus</keyword>
<reference evidence="11 12" key="2">
    <citation type="submission" date="2015-05" db="EMBL/GenBank/DDBJ databases">
        <authorList>
            <person name="Morales-Cruz A."/>
            <person name="Amrine K.C."/>
            <person name="Cantu D."/>
        </authorList>
    </citation>
    <scope>NUCLEOTIDE SEQUENCE [LARGE SCALE GENOMIC DNA]</scope>
    <source>
        <strain evidence="11">UCRPC4</strain>
    </source>
</reference>
<feature type="compositionally biased region" description="Basic residues" evidence="10">
    <location>
        <begin position="409"/>
        <end position="418"/>
    </location>
</feature>
<evidence type="ECO:0000256" key="5">
    <source>
        <dbReference type="ARBA" id="ARBA00022679"/>
    </source>
</evidence>
<comment type="function">
    <text evidence="9">S-adenosyl-L-methionine-dependent methyltransferase that specifically methylates the N(1) position of adenine in helix 25.1 in 25S rRNA. Required both for ribosomal 40S and 60S subunits biogenesis. Required for efficient pre-rRNA cleavage at site A2.</text>
</comment>
<feature type="region of interest" description="Disordered" evidence="10">
    <location>
        <begin position="398"/>
        <end position="448"/>
    </location>
</feature>
<feature type="compositionally biased region" description="Polar residues" evidence="10">
    <location>
        <begin position="158"/>
        <end position="168"/>
    </location>
</feature>
<evidence type="ECO:0000256" key="4">
    <source>
        <dbReference type="ARBA" id="ARBA00022603"/>
    </source>
</evidence>
<evidence type="ECO:0000256" key="8">
    <source>
        <dbReference type="ARBA" id="ARBA00076672"/>
    </source>
</evidence>
<evidence type="ECO:0000256" key="3">
    <source>
        <dbReference type="ARBA" id="ARBA00022552"/>
    </source>
</evidence>
<proteinExistence type="inferred from homology"/>
<dbReference type="Gene3D" id="3.40.50.150">
    <property type="entry name" value="Vaccinia Virus protein VP39"/>
    <property type="match status" value="1"/>
</dbReference>
<reference evidence="11 12" key="1">
    <citation type="submission" date="2015-05" db="EMBL/GenBank/DDBJ databases">
        <title>Distinctive expansion of gene families associated with plant cell wall degradation and secondary metabolism in the genomes of grapevine trunk pathogens.</title>
        <authorList>
            <person name="Lawrence D.P."/>
            <person name="Travadon R."/>
            <person name="Rolshausen P.E."/>
            <person name="Baumgartner K."/>
        </authorList>
    </citation>
    <scope>NUCLEOTIDE SEQUENCE [LARGE SCALE GENOMIC DNA]</scope>
    <source>
        <strain evidence="11">UCRPC4</strain>
    </source>
</reference>
<dbReference type="OrthoDB" id="10258825at2759"/>
<dbReference type="InterPro" id="IPR007823">
    <property type="entry name" value="RRP8"/>
</dbReference>
<accession>A0A0G2EGH1</accession>
<feature type="region of interest" description="Disordered" evidence="10">
    <location>
        <begin position="1"/>
        <end position="187"/>
    </location>
</feature>
<keyword evidence="6 9" id="KW-0949">S-adenosyl-L-methionine</keyword>
<keyword evidence="3 9" id="KW-0698">rRNA processing</keyword>
<comment type="subcellular location">
    <subcellularLocation>
        <location evidence="1 9">Nucleus</location>
        <location evidence="1 9">Nucleolus</location>
    </subcellularLocation>
</comment>
<dbReference type="Proteomes" id="UP000053317">
    <property type="component" value="Unassembled WGS sequence"/>
</dbReference>
<dbReference type="Pfam" id="PF05148">
    <property type="entry name" value="Methyltransf_8"/>
    <property type="match status" value="1"/>
</dbReference>
<feature type="compositionally biased region" description="Basic and acidic residues" evidence="10">
    <location>
        <begin position="142"/>
        <end position="157"/>
    </location>
</feature>
<dbReference type="EC" id="2.1.1.-" evidence="9"/>
<dbReference type="EMBL" id="LCWF01000084">
    <property type="protein sequence ID" value="KKY21539.1"/>
    <property type="molecule type" value="Genomic_DNA"/>
</dbReference>
<dbReference type="GO" id="GO:0005730">
    <property type="term" value="C:nucleolus"/>
    <property type="evidence" value="ECO:0007669"/>
    <property type="project" value="UniProtKB-SubCell"/>
</dbReference>
<evidence type="ECO:0000313" key="11">
    <source>
        <dbReference type="EMBL" id="KKY21539.1"/>
    </source>
</evidence>
<keyword evidence="12" id="KW-1185">Reference proteome</keyword>
<evidence type="ECO:0000256" key="2">
    <source>
        <dbReference type="ARBA" id="ARBA00006301"/>
    </source>
</evidence>